<comment type="similarity">
    <text evidence="1">Belongs to the membrane fusion protein (MFP) (TC 8.A.1) family.</text>
</comment>
<dbReference type="AlphaFoldDB" id="A0A0C3RGH9"/>
<dbReference type="Gene3D" id="2.40.50.100">
    <property type="match status" value="1"/>
</dbReference>
<dbReference type="EMBL" id="JPIU01000039">
    <property type="protein sequence ID" value="KIO44604.1"/>
    <property type="molecule type" value="Genomic_DNA"/>
</dbReference>
<sequence length="356" mass="40092">MFFSVLKWAPVIGALFVVESCRRAAPGLEIPQLVKTAEIQKYEGESSTNYPGKIKAASDVKLAFRVAGPIVRFRAKEGEYVKKGQVLAEIDPRDYKLQFDATAAEYKQIKGESERVMELYRRKSVPVNDYDKAVAALKRITALYEAHRNALNDTKLRAPFDGYIQKKFFDAHEIVNQGLPVLSMINDNYFEIDIDIPSSDYIRRENFVSSYCVADVYPGMKIPLELLEIAQQANYNQLFKVRFRLKPEQKLNIAAGMSATVTIDFMPGKDDLALIPISALFQKDGKSYVWSYEKKEGKISKSLVEIVEIQKDGMVLVQSELLPGSWIVTAGVNHLKEGQKVRQLPPVSTSNVGKLL</sequence>
<dbReference type="PANTHER" id="PTHR30469">
    <property type="entry name" value="MULTIDRUG RESISTANCE PROTEIN MDTA"/>
    <property type="match status" value="1"/>
</dbReference>
<evidence type="ECO:0000256" key="1">
    <source>
        <dbReference type="ARBA" id="ARBA00009477"/>
    </source>
</evidence>
<dbReference type="SUPFAM" id="SSF111369">
    <property type="entry name" value="HlyD-like secretion proteins"/>
    <property type="match status" value="1"/>
</dbReference>
<reference evidence="4 5" key="2">
    <citation type="submission" date="2014-07" db="EMBL/GenBank/DDBJ databases">
        <title>Porphyromonadaceae bacterium OUH 334697 = ATCC BAA-2682 = DSM 28341 draft genome.</title>
        <authorList>
            <person name="Sydenham T.V."/>
            <person name="Hasman H."/>
            <person name="Justesen U.S."/>
        </authorList>
    </citation>
    <scope>NUCLEOTIDE SEQUENCE [LARGE SCALE GENOMIC DNA]</scope>
    <source>
        <strain evidence="4 5">OUH 334697</strain>
    </source>
</reference>
<dbReference type="GO" id="GO:1990281">
    <property type="term" value="C:efflux pump complex"/>
    <property type="evidence" value="ECO:0007669"/>
    <property type="project" value="TreeGrafter"/>
</dbReference>
<keyword evidence="6" id="KW-1185">Reference proteome</keyword>
<dbReference type="Gene3D" id="1.10.287.470">
    <property type="entry name" value="Helix hairpin bin"/>
    <property type="match status" value="1"/>
</dbReference>
<dbReference type="Gene3D" id="2.40.420.20">
    <property type="match status" value="1"/>
</dbReference>
<feature type="domain" description="Multidrug resistance protein MdtA-like barrel-sandwich hybrid" evidence="2">
    <location>
        <begin position="60"/>
        <end position="178"/>
    </location>
</feature>
<evidence type="ECO:0000313" key="6">
    <source>
        <dbReference type="Proteomes" id="UP000031980"/>
    </source>
</evidence>
<protein>
    <submittedName>
        <fullName evidence="3">RND transporter</fullName>
    </submittedName>
</protein>
<dbReference type="NCBIfam" id="TIGR01730">
    <property type="entry name" value="RND_mfp"/>
    <property type="match status" value="1"/>
</dbReference>
<organism evidence="3 6">
    <name type="scientific">Sanguibacteroides justesenii</name>
    <dbReference type="NCBI Taxonomy" id="1547597"/>
    <lineage>
        <taxon>Bacteria</taxon>
        <taxon>Pseudomonadati</taxon>
        <taxon>Bacteroidota</taxon>
        <taxon>Bacteroidia</taxon>
        <taxon>Bacteroidales</taxon>
        <taxon>Porphyromonadaceae</taxon>
        <taxon>Sanguibacteroides</taxon>
    </lineage>
</organism>
<dbReference type="Proteomes" id="UP000031937">
    <property type="component" value="Unassembled WGS sequence"/>
</dbReference>
<proteinExistence type="inferred from homology"/>
<evidence type="ECO:0000313" key="4">
    <source>
        <dbReference type="EMBL" id="KIO45142.1"/>
    </source>
</evidence>
<dbReference type="Proteomes" id="UP000031980">
    <property type="component" value="Unassembled WGS sequence"/>
</dbReference>
<dbReference type="InterPro" id="IPR058625">
    <property type="entry name" value="MdtA-like_BSH"/>
</dbReference>
<comment type="caution">
    <text evidence="3">The sequence shown here is derived from an EMBL/GenBank/DDBJ whole genome shotgun (WGS) entry which is preliminary data.</text>
</comment>
<accession>A0A0C3RGH9</accession>
<dbReference type="Pfam" id="PF25917">
    <property type="entry name" value="BSH_RND"/>
    <property type="match status" value="1"/>
</dbReference>
<evidence type="ECO:0000313" key="5">
    <source>
        <dbReference type="Proteomes" id="UP000031937"/>
    </source>
</evidence>
<reference evidence="3 6" key="1">
    <citation type="submission" date="2014-07" db="EMBL/GenBank/DDBJ databases">
        <title>Porphyromonadaceae bacterium OUH 308042 = ATCC BAA-2681 = DSM 28342 draft genome.</title>
        <authorList>
            <person name="Sydenham T.V."/>
            <person name="Hasman H."/>
            <person name="Justensen U.S."/>
        </authorList>
    </citation>
    <scope>NUCLEOTIDE SEQUENCE [LARGE SCALE GENOMIC DNA]</scope>
    <source>
        <strain evidence="3 6">OUH 308042</strain>
    </source>
</reference>
<name>A0A0C3RGH9_9PORP</name>
<dbReference type="InterPro" id="IPR006143">
    <property type="entry name" value="RND_pump_MFP"/>
</dbReference>
<dbReference type="EMBL" id="JPIT01000018">
    <property type="protein sequence ID" value="KIO45142.1"/>
    <property type="molecule type" value="Genomic_DNA"/>
</dbReference>
<dbReference type="PANTHER" id="PTHR30469:SF15">
    <property type="entry name" value="HLYD FAMILY OF SECRETION PROTEINS"/>
    <property type="match status" value="1"/>
</dbReference>
<evidence type="ECO:0000259" key="2">
    <source>
        <dbReference type="Pfam" id="PF25917"/>
    </source>
</evidence>
<evidence type="ECO:0000313" key="3">
    <source>
        <dbReference type="EMBL" id="KIO44604.1"/>
    </source>
</evidence>
<gene>
    <name evidence="3" type="ORF">BA92_10525</name>
    <name evidence="4" type="ORF">IE90_06825</name>
</gene>
<dbReference type="GO" id="GO:0015562">
    <property type="term" value="F:efflux transmembrane transporter activity"/>
    <property type="evidence" value="ECO:0007669"/>
    <property type="project" value="TreeGrafter"/>
</dbReference>